<dbReference type="Proteomes" id="UP000001784">
    <property type="component" value="Chromosome"/>
</dbReference>
<dbReference type="STRING" id="335543.Sfum_1196"/>
<accession>A0LHI7</accession>
<dbReference type="HOGENOM" id="CLU_1739608_0_0_7"/>
<dbReference type="KEGG" id="sfu:Sfum_1196"/>
<feature type="compositionally biased region" description="Basic and acidic residues" evidence="1">
    <location>
        <begin position="103"/>
        <end position="116"/>
    </location>
</feature>
<name>A0LHI7_SYNFM</name>
<feature type="region of interest" description="Disordered" evidence="1">
    <location>
        <begin position="15"/>
        <end position="44"/>
    </location>
</feature>
<dbReference type="InParanoid" id="A0LHI7"/>
<evidence type="ECO:0000256" key="1">
    <source>
        <dbReference type="SAM" id="MobiDB-lite"/>
    </source>
</evidence>
<feature type="region of interest" description="Disordered" evidence="1">
    <location>
        <begin position="103"/>
        <end position="135"/>
    </location>
</feature>
<dbReference type="AlphaFoldDB" id="A0LHI7"/>
<keyword evidence="3" id="KW-1185">Reference proteome</keyword>
<protein>
    <submittedName>
        <fullName evidence="2">Uncharacterized protein</fullName>
    </submittedName>
</protein>
<sequence>MGAIARVRLCRTSNFRPVRRGGGGGSESKRRGGRARSISAGDEKRSDERLIIIVQCWREPSCGESCRREEKRLSPPFLVPDRKTVCLVEKKEEGMAIPSLMEYNDRHPGMRDREMGRSPSDCFESGPDPFEARRGRTAGFTGVFARSQSC</sequence>
<evidence type="ECO:0000313" key="2">
    <source>
        <dbReference type="EMBL" id="ABK16889.1"/>
    </source>
</evidence>
<evidence type="ECO:0000313" key="3">
    <source>
        <dbReference type="Proteomes" id="UP000001784"/>
    </source>
</evidence>
<organism evidence="2 3">
    <name type="scientific">Syntrophobacter fumaroxidans (strain DSM 10017 / MPOB)</name>
    <dbReference type="NCBI Taxonomy" id="335543"/>
    <lineage>
        <taxon>Bacteria</taxon>
        <taxon>Pseudomonadati</taxon>
        <taxon>Thermodesulfobacteriota</taxon>
        <taxon>Syntrophobacteria</taxon>
        <taxon>Syntrophobacterales</taxon>
        <taxon>Syntrophobacteraceae</taxon>
        <taxon>Syntrophobacter</taxon>
    </lineage>
</organism>
<dbReference type="EMBL" id="CP000478">
    <property type="protein sequence ID" value="ABK16889.1"/>
    <property type="molecule type" value="Genomic_DNA"/>
</dbReference>
<proteinExistence type="predicted"/>
<gene>
    <name evidence="2" type="ordered locus">Sfum_1196</name>
</gene>
<reference evidence="2 3" key="1">
    <citation type="submission" date="2006-10" db="EMBL/GenBank/DDBJ databases">
        <title>Complete sequence of Syntrophobacter fumaroxidans MPOB.</title>
        <authorList>
            <consortium name="US DOE Joint Genome Institute"/>
            <person name="Copeland A."/>
            <person name="Lucas S."/>
            <person name="Lapidus A."/>
            <person name="Barry K."/>
            <person name="Detter J.C."/>
            <person name="Glavina del Rio T."/>
            <person name="Hammon N."/>
            <person name="Israni S."/>
            <person name="Pitluck S."/>
            <person name="Goltsman E.G."/>
            <person name="Martinez M."/>
            <person name="Schmutz J."/>
            <person name="Larimer F."/>
            <person name="Land M."/>
            <person name="Hauser L."/>
            <person name="Kyrpides N."/>
            <person name="Kim E."/>
            <person name="Boone D.R."/>
            <person name="Brockman F."/>
            <person name="Culley D."/>
            <person name="Ferry J."/>
            <person name="Gunsalus R."/>
            <person name="McInerney M.J."/>
            <person name="Morrison M."/>
            <person name="Plugge C."/>
            <person name="Rohlin L."/>
            <person name="Scholten J."/>
            <person name="Sieber J."/>
            <person name="Stams A.J.M."/>
            <person name="Worm P."/>
            <person name="Henstra A.M."/>
            <person name="Richardson P."/>
        </authorList>
    </citation>
    <scope>NUCLEOTIDE SEQUENCE [LARGE SCALE GENOMIC DNA]</scope>
    <source>
        <strain evidence="3">DSM 10017 / MPOB</strain>
    </source>
</reference>